<dbReference type="InterPro" id="IPR006342">
    <property type="entry name" value="FkbM_mtfrase"/>
</dbReference>
<dbReference type="EMBL" id="CAKOGP040002034">
    <property type="protein sequence ID" value="CAJ1959931.1"/>
    <property type="molecule type" value="Genomic_DNA"/>
</dbReference>
<protein>
    <recommendedName>
        <fullName evidence="1">Methyltransferase FkbM domain-containing protein</fullName>
    </recommendedName>
</protein>
<dbReference type="GO" id="GO:0005794">
    <property type="term" value="C:Golgi apparatus"/>
    <property type="evidence" value="ECO:0007669"/>
    <property type="project" value="TreeGrafter"/>
</dbReference>
<dbReference type="GO" id="GO:0031902">
    <property type="term" value="C:late endosome membrane"/>
    <property type="evidence" value="ECO:0007669"/>
    <property type="project" value="TreeGrafter"/>
</dbReference>
<evidence type="ECO:0000313" key="2">
    <source>
        <dbReference type="EMBL" id="CAJ1959931.1"/>
    </source>
</evidence>
<dbReference type="GO" id="GO:0005789">
    <property type="term" value="C:endoplasmic reticulum membrane"/>
    <property type="evidence" value="ECO:0007669"/>
    <property type="project" value="TreeGrafter"/>
</dbReference>
<reference evidence="2" key="1">
    <citation type="submission" date="2023-08" db="EMBL/GenBank/DDBJ databases">
        <authorList>
            <person name="Audoor S."/>
            <person name="Bilcke G."/>
        </authorList>
    </citation>
    <scope>NUCLEOTIDE SEQUENCE</scope>
</reference>
<dbReference type="GO" id="GO:0016197">
    <property type="term" value="P:endosomal transport"/>
    <property type="evidence" value="ECO:0007669"/>
    <property type="project" value="TreeGrafter"/>
</dbReference>
<dbReference type="PANTHER" id="PTHR34009">
    <property type="entry name" value="PROTEIN STAR"/>
    <property type="match status" value="1"/>
</dbReference>
<gene>
    <name evidence="2" type="ORF">CYCCA115_LOCUS18348</name>
</gene>
<organism evidence="2 3">
    <name type="scientific">Cylindrotheca closterium</name>
    <dbReference type="NCBI Taxonomy" id="2856"/>
    <lineage>
        <taxon>Eukaryota</taxon>
        <taxon>Sar</taxon>
        <taxon>Stramenopiles</taxon>
        <taxon>Ochrophyta</taxon>
        <taxon>Bacillariophyta</taxon>
        <taxon>Bacillariophyceae</taxon>
        <taxon>Bacillariophycidae</taxon>
        <taxon>Bacillariales</taxon>
        <taxon>Bacillariaceae</taxon>
        <taxon>Cylindrotheca</taxon>
    </lineage>
</organism>
<comment type="caution">
    <text evidence="2">The sequence shown here is derived from an EMBL/GenBank/DDBJ whole genome shotgun (WGS) entry which is preliminary data.</text>
</comment>
<keyword evidence="3" id="KW-1185">Reference proteome</keyword>
<dbReference type="GO" id="GO:0006888">
    <property type="term" value="P:endoplasmic reticulum to Golgi vesicle-mediated transport"/>
    <property type="evidence" value="ECO:0007669"/>
    <property type="project" value="TreeGrafter"/>
</dbReference>
<evidence type="ECO:0000313" key="3">
    <source>
        <dbReference type="Proteomes" id="UP001295423"/>
    </source>
</evidence>
<sequence>MKVNPGVRAPYYFVDLASNDAIDISNTVRLEEEGWNGLCVEPNPVYWYRLAHRKCRMAGTFVGGNVDGAPVDVTLENKAFGGIVGDEMDNKPSSGAVIQKRFTISIKTLFESFAVPSTINYMSLDVEGAEEIILESFPFDSYRICILTVERPNLNVQATLKSHGYLFVSTLMYFGETLWIHQSILSILDMSRILTIVATLRKNKRPKKGELVFDMESGVNHVFDGI</sequence>
<dbReference type="GO" id="GO:0005886">
    <property type="term" value="C:plasma membrane"/>
    <property type="evidence" value="ECO:0007669"/>
    <property type="project" value="TreeGrafter"/>
</dbReference>
<proteinExistence type="predicted"/>
<dbReference type="PANTHER" id="PTHR34009:SF2">
    <property type="entry name" value="PROTEIN STAR"/>
    <property type="match status" value="1"/>
</dbReference>
<dbReference type="AlphaFoldDB" id="A0AAD2JKZ2"/>
<feature type="domain" description="Methyltransferase FkbM" evidence="1">
    <location>
        <begin position="26"/>
        <end position="151"/>
    </location>
</feature>
<dbReference type="Proteomes" id="UP001295423">
    <property type="component" value="Unassembled WGS sequence"/>
</dbReference>
<name>A0AAD2JKZ2_9STRA</name>
<dbReference type="Pfam" id="PF05050">
    <property type="entry name" value="Methyltransf_21"/>
    <property type="match status" value="1"/>
</dbReference>
<evidence type="ECO:0000259" key="1">
    <source>
        <dbReference type="Pfam" id="PF05050"/>
    </source>
</evidence>
<accession>A0AAD2JKZ2</accession>
<dbReference type="InterPro" id="IPR053202">
    <property type="entry name" value="EGF_Rcpt_Signaling_Reg"/>
</dbReference>